<sequence>MACSSKEAEGPLIINLLDPSRSRPQPRKPAAPRSRDSDSPPDPSEISPIREKLSPARPEKESVIPSERPGNTKPRRETPKPLLLQLLPSTSRNSASSADVHTRSAASVTPPVALDINGTYQTETSLLSAPLATADPALEVACSRGREIFSASGGISTAALNETRSQSPIFNFSSISAAVAFYRRVPSLSGSLREIAPQTPLSGTLTVAKPFLAGTAVHVEITYACGEPADPRKVDAAMRAACLALVDADRPDGLLGLQMPTDSAAVRRGAAVEPRGISVLAWGTVANGPSQEALGCSTAMLRSVLDEYGSRGGRVKQKQSPSAADVAAALLEGGESATSHLTAEHDAATDELTLSLFFPSLRIDSPGGAAEEAAQTEALESIGGRGERGEANRWALAETVAALALAVEISSLAALAIETCAARRREQSSTLKSKL</sequence>
<dbReference type="InterPro" id="IPR023074">
    <property type="entry name" value="HMG_CoA_Rdtase_cat_sf"/>
</dbReference>
<keyword evidence="2" id="KW-0560">Oxidoreductase</keyword>
<dbReference type="GO" id="GO:0015936">
    <property type="term" value="P:coenzyme A metabolic process"/>
    <property type="evidence" value="ECO:0007669"/>
    <property type="project" value="InterPro"/>
</dbReference>
<keyword evidence="5" id="KW-1185">Reference proteome</keyword>
<dbReference type="InterPro" id="IPR009029">
    <property type="entry name" value="HMG_CoA_Rdtase_sub-bd_dom_sf"/>
</dbReference>
<feature type="compositionally biased region" description="Basic and acidic residues" evidence="3">
    <location>
        <begin position="48"/>
        <end position="62"/>
    </location>
</feature>
<accession>A0AAD9SYB0</accession>
<dbReference type="PROSITE" id="PS50065">
    <property type="entry name" value="HMG_COA_REDUCTASE_4"/>
    <property type="match status" value="1"/>
</dbReference>
<name>A0AAD9SYB0_9HELO</name>
<dbReference type="AlphaFoldDB" id="A0AAD9SYB0"/>
<dbReference type="Gene3D" id="3.90.770.10">
    <property type="entry name" value="3-hydroxy-3-methylglutaryl-coenzyme A Reductase, Chain A, domain 2"/>
    <property type="match status" value="1"/>
</dbReference>
<evidence type="ECO:0000313" key="5">
    <source>
        <dbReference type="Proteomes" id="UP001285354"/>
    </source>
</evidence>
<evidence type="ECO:0000256" key="3">
    <source>
        <dbReference type="SAM" id="MobiDB-lite"/>
    </source>
</evidence>
<organism evidence="4 5">
    <name type="scientific">Diplocarpon rosae</name>
    <dbReference type="NCBI Taxonomy" id="946125"/>
    <lineage>
        <taxon>Eukaryota</taxon>
        <taxon>Fungi</taxon>
        <taxon>Dikarya</taxon>
        <taxon>Ascomycota</taxon>
        <taxon>Pezizomycotina</taxon>
        <taxon>Leotiomycetes</taxon>
        <taxon>Helotiales</taxon>
        <taxon>Drepanopezizaceae</taxon>
        <taxon>Diplocarpon</taxon>
    </lineage>
</organism>
<comment type="similarity">
    <text evidence="1">Belongs to the HMG-CoA reductase family.</text>
</comment>
<dbReference type="InterPro" id="IPR002202">
    <property type="entry name" value="HMG_CoA_Rdtase"/>
</dbReference>
<feature type="compositionally biased region" description="Polar residues" evidence="3">
    <location>
        <begin position="87"/>
        <end position="106"/>
    </location>
</feature>
<dbReference type="SUPFAM" id="SSF56542">
    <property type="entry name" value="Substrate-binding domain of HMG-CoA reductase"/>
    <property type="match status" value="1"/>
</dbReference>
<dbReference type="Proteomes" id="UP001285354">
    <property type="component" value="Unassembled WGS sequence"/>
</dbReference>
<dbReference type="EMBL" id="JAUBYV010000008">
    <property type="protein sequence ID" value="KAK2625349.1"/>
    <property type="molecule type" value="Genomic_DNA"/>
</dbReference>
<dbReference type="Gene3D" id="3.30.70.420">
    <property type="entry name" value="Hydroxymethylglutaryl-CoA reductase, class I/II, NAD/NADP-binding domain"/>
    <property type="match status" value="1"/>
</dbReference>
<comment type="caution">
    <text evidence="4">The sequence shown here is derived from an EMBL/GenBank/DDBJ whole genome shotgun (WGS) entry which is preliminary data.</text>
</comment>
<protein>
    <submittedName>
        <fullName evidence="4">Uncharacterized protein</fullName>
    </submittedName>
</protein>
<gene>
    <name evidence="4" type="ORF">QTJ16_005718</name>
</gene>
<evidence type="ECO:0000313" key="4">
    <source>
        <dbReference type="EMBL" id="KAK2625349.1"/>
    </source>
</evidence>
<proteinExistence type="inferred from homology"/>
<dbReference type="SUPFAM" id="SSF55035">
    <property type="entry name" value="NAD-binding domain of HMG-CoA reductase"/>
    <property type="match status" value="1"/>
</dbReference>
<dbReference type="InterPro" id="IPR009023">
    <property type="entry name" value="HMG_CoA_Rdtase_NAD(P)-bd_sf"/>
</dbReference>
<evidence type="ECO:0000256" key="2">
    <source>
        <dbReference type="ARBA" id="ARBA00023002"/>
    </source>
</evidence>
<dbReference type="Pfam" id="PF00368">
    <property type="entry name" value="HMG-CoA_red"/>
    <property type="match status" value="1"/>
</dbReference>
<evidence type="ECO:0000256" key="1">
    <source>
        <dbReference type="ARBA" id="ARBA00007661"/>
    </source>
</evidence>
<feature type="region of interest" description="Disordered" evidence="3">
    <location>
        <begin position="1"/>
        <end position="106"/>
    </location>
</feature>
<dbReference type="GO" id="GO:0004420">
    <property type="term" value="F:hydroxymethylglutaryl-CoA reductase (NADPH) activity"/>
    <property type="evidence" value="ECO:0007669"/>
    <property type="project" value="InterPro"/>
</dbReference>
<reference evidence="4" key="1">
    <citation type="submission" date="2023-06" db="EMBL/GenBank/DDBJ databases">
        <title>Draft genome of Marssonina rosae.</title>
        <authorList>
            <person name="Cheng Q."/>
        </authorList>
    </citation>
    <scope>NUCLEOTIDE SEQUENCE</scope>
    <source>
        <strain evidence="4">R4</strain>
    </source>
</reference>